<name>A0A0U2VUN5_9BACL</name>
<comment type="catalytic activity">
    <reaction evidence="1 3">
        <text>a uridine in RNA = a pseudouridine in RNA</text>
        <dbReference type="Rhea" id="RHEA:48348"/>
        <dbReference type="Rhea" id="RHEA-COMP:12068"/>
        <dbReference type="Rhea" id="RHEA-COMP:12069"/>
        <dbReference type="ChEBI" id="CHEBI:65314"/>
        <dbReference type="ChEBI" id="CHEBI:65315"/>
    </reaction>
</comment>
<dbReference type="Proteomes" id="UP000061660">
    <property type="component" value="Chromosome"/>
</dbReference>
<dbReference type="InterPro" id="IPR050188">
    <property type="entry name" value="RluA_PseudoU_synthase"/>
</dbReference>
<accession>A0A0U2VUN5</accession>
<dbReference type="GO" id="GO:0003723">
    <property type="term" value="F:RNA binding"/>
    <property type="evidence" value="ECO:0007669"/>
    <property type="project" value="InterPro"/>
</dbReference>
<evidence type="ECO:0000256" key="2">
    <source>
        <dbReference type="ARBA" id="ARBA00010876"/>
    </source>
</evidence>
<dbReference type="EMBL" id="CP013652">
    <property type="protein sequence ID" value="ALS23255.1"/>
    <property type="molecule type" value="Genomic_DNA"/>
</dbReference>
<dbReference type="InterPro" id="IPR006145">
    <property type="entry name" value="PsdUridine_synth_RsuA/RluA"/>
</dbReference>
<dbReference type="PANTHER" id="PTHR21600:SF71">
    <property type="entry name" value="PSEUDOURIDINE SYNTHASE"/>
    <property type="match status" value="1"/>
</dbReference>
<organism evidence="4 5">
    <name type="scientific">Paenibacillus naphthalenovorans</name>
    <dbReference type="NCBI Taxonomy" id="162209"/>
    <lineage>
        <taxon>Bacteria</taxon>
        <taxon>Bacillati</taxon>
        <taxon>Bacillota</taxon>
        <taxon>Bacilli</taxon>
        <taxon>Bacillales</taxon>
        <taxon>Paenibacillaceae</taxon>
        <taxon>Paenibacillus</taxon>
    </lineage>
</organism>
<sequence>MNARRRKGEWLEWTVKRDVHSIEDIREELVETIGGRFLSKLNRSGGIQWKGRRVMLRLFPEETLQYEPEWADIEVLYEDDFSLVVNKPPGMKVHPTREGESGTLLHALGWHLESTGQRCRPRPIHRLDEDTTGPVLAAKNEWAQYRLDEAMRDKRVERIYVALVQGHPSDNSGMIDAPIGRDRHHATRRRVSRTGDAAVTRYEVLERLRSASLVRLRLETGRTHQIRVHMSHLGHPLLGDLLYGGRAAGMARQALHGDVLMFPEPLTGERVQVRAPWPEDFAALYEQLKK</sequence>
<comment type="function">
    <text evidence="3">Responsible for synthesis of pseudouridine from uracil.</text>
</comment>
<proteinExistence type="inferred from homology"/>
<dbReference type="InterPro" id="IPR006225">
    <property type="entry name" value="PsdUridine_synth_RluC/D"/>
</dbReference>
<dbReference type="GO" id="GO:0009982">
    <property type="term" value="F:pseudouridine synthase activity"/>
    <property type="evidence" value="ECO:0007669"/>
    <property type="project" value="InterPro"/>
</dbReference>
<dbReference type="CDD" id="cd02869">
    <property type="entry name" value="PseudoU_synth_RluA_like"/>
    <property type="match status" value="1"/>
</dbReference>
<evidence type="ECO:0000313" key="5">
    <source>
        <dbReference type="Proteomes" id="UP000061660"/>
    </source>
</evidence>
<reference evidence="5" key="1">
    <citation type="submission" date="2015-12" db="EMBL/GenBank/DDBJ databases">
        <title>Complete genome sequences of two moderately thermophilic Paenibacillus species.</title>
        <authorList>
            <person name="Butler R.III."/>
            <person name="Wang J."/>
            <person name="Stark B.C."/>
            <person name="Pombert J.-F."/>
        </authorList>
    </citation>
    <scope>NUCLEOTIDE SEQUENCE [LARGE SCALE GENOMIC DNA]</scope>
    <source>
        <strain evidence="5">32O-Y</strain>
    </source>
</reference>
<dbReference type="AlphaFoldDB" id="A0A0U2VUN5"/>
<keyword evidence="3" id="KW-0413">Isomerase</keyword>
<dbReference type="KEGG" id="pnp:IJ22_28820"/>
<comment type="similarity">
    <text evidence="2 3">Belongs to the pseudouridine synthase RluA family.</text>
</comment>
<keyword evidence="5" id="KW-1185">Reference proteome</keyword>
<gene>
    <name evidence="4" type="ORF">IJ22_28820</name>
</gene>
<dbReference type="RefSeq" id="WP_062409256.1">
    <property type="nucleotide sequence ID" value="NZ_BJCS01000007.1"/>
</dbReference>
<reference evidence="4 5" key="2">
    <citation type="journal article" date="2016" name="Genome Announc.">
        <title>Complete Genome Sequences of Two Interactive Moderate Thermophiles, Paenibacillus napthalenovorans 32O-Y and Paenibacillus sp. 32O-W.</title>
        <authorList>
            <person name="Butler R.R.III."/>
            <person name="Wang J."/>
            <person name="Stark B.C."/>
            <person name="Pombert J.F."/>
        </authorList>
    </citation>
    <scope>NUCLEOTIDE SEQUENCE [LARGE SCALE GENOMIC DNA]</scope>
    <source>
        <strain evidence="4 5">32O-Y</strain>
    </source>
</reference>
<dbReference type="OrthoDB" id="9773999at2"/>
<dbReference type="PANTHER" id="PTHR21600">
    <property type="entry name" value="MITOCHONDRIAL RNA PSEUDOURIDINE SYNTHASE"/>
    <property type="match status" value="1"/>
</dbReference>
<protein>
    <recommendedName>
        <fullName evidence="3">Pseudouridine synthase</fullName>
        <ecNumber evidence="3">5.4.99.-</ecNumber>
    </recommendedName>
</protein>
<dbReference type="PATRIC" id="fig|162209.4.peg.3071"/>
<dbReference type="NCBIfam" id="TIGR00005">
    <property type="entry name" value="rluA_subfam"/>
    <property type="match status" value="1"/>
</dbReference>
<dbReference type="GO" id="GO:0000455">
    <property type="term" value="P:enzyme-directed rRNA pseudouridine synthesis"/>
    <property type="evidence" value="ECO:0007669"/>
    <property type="project" value="TreeGrafter"/>
</dbReference>
<evidence type="ECO:0000313" key="4">
    <source>
        <dbReference type="EMBL" id="ALS23255.1"/>
    </source>
</evidence>
<dbReference type="Pfam" id="PF00849">
    <property type="entry name" value="PseudoU_synth_2"/>
    <property type="match status" value="1"/>
</dbReference>
<dbReference type="STRING" id="162209.IJ22_28820"/>
<dbReference type="InterPro" id="IPR020103">
    <property type="entry name" value="PsdUridine_synth_cat_dom_sf"/>
</dbReference>
<evidence type="ECO:0000256" key="1">
    <source>
        <dbReference type="ARBA" id="ARBA00000073"/>
    </source>
</evidence>
<dbReference type="SUPFAM" id="SSF55120">
    <property type="entry name" value="Pseudouridine synthase"/>
    <property type="match status" value="1"/>
</dbReference>
<dbReference type="GO" id="GO:0140098">
    <property type="term" value="F:catalytic activity, acting on RNA"/>
    <property type="evidence" value="ECO:0007669"/>
    <property type="project" value="UniProtKB-ARBA"/>
</dbReference>
<evidence type="ECO:0000256" key="3">
    <source>
        <dbReference type="RuleBase" id="RU362028"/>
    </source>
</evidence>
<dbReference type="EC" id="5.4.99.-" evidence="3"/>
<dbReference type="Gene3D" id="3.30.2350.10">
    <property type="entry name" value="Pseudouridine synthase"/>
    <property type="match status" value="1"/>
</dbReference>